<comment type="subcellular location">
    <subcellularLocation>
        <location evidence="1">Membrane</location>
        <topology evidence="1">Single-pass membrane protein</topology>
    </subcellularLocation>
</comment>
<evidence type="ECO:0000256" key="2">
    <source>
        <dbReference type="ARBA" id="ARBA00007647"/>
    </source>
</evidence>
<comment type="similarity">
    <text evidence="2 8">Belongs to the glycosyltransferase 92 family.</text>
</comment>
<evidence type="ECO:0000313" key="9">
    <source>
        <dbReference type="EMBL" id="KAK2156685.1"/>
    </source>
</evidence>
<keyword evidence="3 8" id="KW-0328">Glycosyltransferase</keyword>
<dbReference type="GO" id="GO:0016757">
    <property type="term" value="F:glycosyltransferase activity"/>
    <property type="evidence" value="ECO:0007669"/>
    <property type="project" value="UniProtKB-UniRule"/>
</dbReference>
<dbReference type="GO" id="GO:0005737">
    <property type="term" value="C:cytoplasm"/>
    <property type="evidence" value="ECO:0007669"/>
    <property type="project" value="TreeGrafter"/>
</dbReference>
<organism evidence="9 10">
    <name type="scientific">Paralvinella palmiformis</name>
    <dbReference type="NCBI Taxonomy" id="53620"/>
    <lineage>
        <taxon>Eukaryota</taxon>
        <taxon>Metazoa</taxon>
        <taxon>Spiralia</taxon>
        <taxon>Lophotrochozoa</taxon>
        <taxon>Annelida</taxon>
        <taxon>Polychaeta</taxon>
        <taxon>Sedentaria</taxon>
        <taxon>Canalipalpata</taxon>
        <taxon>Terebellida</taxon>
        <taxon>Terebelliformia</taxon>
        <taxon>Alvinellidae</taxon>
        <taxon>Paralvinella</taxon>
    </lineage>
</organism>
<feature type="transmembrane region" description="Helical" evidence="8">
    <location>
        <begin position="61"/>
        <end position="80"/>
    </location>
</feature>
<keyword evidence="10" id="KW-1185">Reference proteome</keyword>
<keyword evidence="6 8" id="KW-1133">Transmembrane helix</keyword>
<evidence type="ECO:0000256" key="3">
    <source>
        <dbReference type="ARBA" id="ARBA00022676"/>
    </source>
</evidence>
<accession>A0AAD9N4R0</accession>
<evidence type="ECO:0000256" key="5">
    <source>
        <dbReference type="ARBA" id="ARBA00022692"/>
    </source>
</evidence>
<keyword evidence="4 8" id="KW-0808">Transferase</keyword>
<dbReference type="Pfam" id="PF01697">
    <property type="entry name" value="Glyco_transf_92"/>
    <property type="match status" value="1"/>
</dbReference>
<protein>
    <recommendedName>
        <fullName evidence="8">Glycosyltransferase family 92 protein</fullName>
        <ecNumber evidence="8">2.4.1.-</ecNumber>
    </recommendedName>
</protein>
<dbReference type="Proteomes" id="UP001208570">
    <property type="component" value="Unassembled WGS sequence"/>
</dbReference>
<gene>
    <name evidence="9" type="ORF">LSH36_207g03000</name>
</gene>
<dbReference type="PANTHER" id="PTHR21461">
    <property type="entry name" value="GLYCOSYLTRANSFERASE FAMILY 92 PROTEIN"/>
    <property type="match status" value="1"/>
</dbReference>
<proteinExistence type="inferred from homology"/>
<dbReference type="EC" id="2.4.1.-" evidence="8"/>
<evidence type="ECO:0000256" key="8">
    <source>
        <dbReference type="RuleBase" id="RU366017"/>
    </source>
</evidence>
<evidence type="ECO:0000256" key="4">
    <source>
        <dbReference type="ARBA" id="ARBA00022679"/>
    </source>
</evidence>
<name>A0AAD9N4R0_9ANNE</name>
<dbReference type="PANTHER" id="PTHR21461:SF69">
    <property type="entry name" value="GLYCOSYLTRANSFERASE FAMILY 92 PROTEIN"/>
    <property type="match status" value="1"/>
</dbReference>
<dbReference type="InterPro" id="IPR008166">
    <property type="entry name" value="Glyco_transf_92"/>
</dbReference>
<comment type="caution">
    <text evidence="9">The sequence shown here is derived from an EMBL/GenBank/DDBJ whole genome shotgun (WGS) entry which is preliminary data.</text>
</comment>
<evidence type="ECO:0000256" key="7">
    <source>
        <dbReference type="ARBA" id="ARBA00023136"/>
    </source>
</evidence>
<reference evidence="9" key="1">
    <citation type="journal article" date="2023" name="Mol. Biol. Evol.">
        <title>Third-Generation Sequencing Reveals the Adaptive Role of the Epigenome in Three Deep-Sea Polychaetes.</title>
        <authorList>
            <person name="Perez M."/>
            <person name="Aroh O."/>
            <person name="Sun Y."/>
            <person name="Lan Y."/>
            <person name="Juniper S.K."/>
            <person name="Young C.R."/>
            <person name="Angers B."/>
            <person name="Qian P.Y."/>
        </authorList>
    </citation>
    <scope>NUCLEOTIDE SEQUENCE</scope>
    <source>
        <strain evidence="9">P08H-3</strain>
    </source>
</reference>
<evidence type="ECO:0000256" key="1">
    <source>
        <dbReference type="ARBA" id="ARBA00004167"/>
    </source>
</evidence>
<evidence type="ECO:0000256" key="6">
    <source>
        <dbReference type="ARBA" id="ARBA00022989"/>
    </source>
</evidence>
<sequence length="507" mass="58816">MSFASIHITKRRAFTKGTLLLNTLSEYASMLRTKGAELVRLPAPLDQFVKPIQQYLTFKRVGVAFLVFYVLFVFLALKILQREHLQSPVPGTYIRNTYSFKPRRPLINVSATTDCHANGAEVRKPYFYRLDDNTYFTNAYFDKRQGGPYIRILSLRQNNPEHIHTRRLYCLINSALNHSLIAVPADVHILHDNNDNEYGGYILTCNARDILYDNPCKVRISYERGLSDQLVTIPLVTLNERYFYATSFALCTPPIHGVVTQTQLVEFVELNRLLGAEHFYFYLYMGNPRQSYLNPNVEQVLQHYISAGLVTVFPWQLPIEPERYVWSHAKALAMQHCLYTNMWKYKYLVFNDLDEFLIPHSTNSWSAMMDSIDKEGASGYCAQSAYFPPDVTQSLRTLHSFKRTETINTKHTKCIIRPERVFDMGSDGINKAYDENWPMAVVDQQVALVHHYKWCTTDWDFHNCFDFVTDECVGRYEEQLEENFRNTMLVLAGKSVDTKSMTTYTSP</sequence>
<dbReference type="EMBL" id="JAODUP010000207">
    <property type="protein sequence ID" value="KAK2156685.1"/>
    <property type="molecule type" value="Genomic_DNA"/>
</dbReference>
<keyword evidence="5 8" id="KW-0812">Transmembrane</keyword>
<keyword evidence="7 8" id="KW-0472">Membrane</keyword>
<dbReference type="AlphaFoldDB" id="A0AAD9N4R0"/>
<evidence type="ECO:0000313" key="10">
    <source>
        <dbReference type="Proteomes" id="UP001208570"/>
    </source>
</evidence>
<dbReference type="GO" id="GO:0016020">
    <property type="term" value="C:membrane"/>
    <property type="evidence" value="ECO:0007669"/>
    <property type="project" value="UniProtKB-SubCell"/>
</dbReference>